<evidence type="ECO:0000313" key="6">
    <source>
        <dbReference type="Proteomes" id="UP000244855"/>
    </source>
</evidence>
<dbReference type="InterPro" id="IPR050529">
    <property type="entry name" value="CYP450_sterol_14alpha_dmase"/>
</dbReference>
<name>A0A2V1DX41_9PLEO</name>
<accession>A0A2V1DX41</accession>
<dbReference type="GO" id="GO:0016705">
    <property type="term" value="F:oxidoreductase activity, acting on paired donors, with incorporation or reduction of molecular oxygen"/>
    <property type="evidence" value="ECO:0007669"/>
    <property type="project" value="InterPro"/>
</dbReference>
<dbReference type="Gene3D" id="1.10.630.10">
    <property type="entry name" value="Cytochrome P450"/>
    <property type="match status" value="1"/>
</dbReference>
<evidence type="ECO:0000256" key="2">
    <source>
        <dbReference type="ARBA" id="ARBA00022617"/>
    </source>
</evidence>
<dbReference type="PANTHER" id="PTHR24304:SF2">
    <property type="entry name" value="24-HYDROXYCHOLESTEROL 7-ALPHA-HYDROXYLASE"/>
    <property type="match status" value="1"/>
</dbReference>
<dbReference type="GO" id="GO:0008395">
    <property type="term" value="F:steroid hydroxylase activity"/>
    <property type="evidence" value="ECO:0007669"/>
    <property type="project" value="TreeGrafter"/>
</dbReference>
<dbReference type="InterPro" id="IPR036396">
    <property type="entry name" value="Cyt_P450_sf"/>
</dbReference>
<evidence type="ECO:0000256" key="1">
    <source>
        <dbReference type="ARBA" id="ARBA00010617"/>
    </source>
</evidence>
<sequence>MNWRGIALSSWAHGDDLKSLYHVSMVEAISSKPYLMAALAGFAMLLLWRLYRFTIVPLIYPNDPKEYPYWIPIIAHLRSFFKNSSQLLDDARRYFKDNRDAYALTVAGQTWYILTSPRDVASVYKINNGSLSYDIFVEEVMGMIGVSKDGVRKAYQQQDGDGKTYKHLVLLCKEYQITQLSPGAKFDNLVNPAIDYILKHTSWSSVIDKRDNSTLQQEKGVTVSLYRFISEIFIGFGQEVYFGKTLSEIEPLMIPDFMTFDKLAWQVLYQYPSFMCGEMLGG</sequence>
<keyword evidence="2" id="KW-0349">Heme</keyword>
<keyword evidence="3" id="KW-0479">Metal-binding</keyword>
<reference evidence="5 6" key="1">
    <citation type="journal article" date="2018" name="Sci. Rep.">
        <title>Comparative genomics provides insights into the lifestyle and reveals functional heterogeneity of dark septate endophytic fungi.</title>
        <authorList>
            <person name="Knapp D.G."/>
            <person name="Nemeth J.B."/>
            <person name="Barry K."/>
            <person name="Hainaut M."/>
            <person name="Henrissat B."/>
            <person name="Johnson J."/>
            <person name="Kuo A."/>
            <person name="Lim J.H.P."/>
            <person name="Lipzen A."/>
            <person name="Nolan M."/>
            <person name="Ohm R.A."/>
            <person name="Tamas L."/>
            <person name="Grigoriev I.V."/>
            <person name="Spatafora J.W."/>
            <person name="Nagy L.G."/>
            <person name="Kovacs G.M."/>
        </authorList>
    </citation>
    <scope>NUCLEOTIDE SEQUENCE [LARGE SCALE GENOMIC DNA]</scope>
    <source>
        <strain evidence="5 6">DSE2036</strain>
    </source>
</reference>
<protein>
    <recommendedName>
        <fullName evidence="7">Cytochrome P450</fullName>
    </recommendedName>
</protein>
<dbReference type="PANTHER" id="PTHR24304">
    <property type="entry name" value="CYTOCHROME P450 FAMILY 7"/>
    <property type="match status" value="1"/>
</dbReference>
<evidence type="ECO:0000256" key="3">
    <source>
        <dbReference type="ARBA" id="ARBA00022723"/>
    </source>
</evidence>
<dbReference type="EMBL" id="KZ805351">
    <property type="protein sequence ID" value="PVI01874.1"/>
    <property type="molecule type" value="Genomic_DNA"/>
</dbReference>
<gene>
    <name evidence="5" type="ORF">DM02DRAFT_654123</name>
</gene>
<dbReference type="OrthoDB" id="1470350at2759"/>
<dbReference type="AlphaFoldDB" id="A0A2V1DX41"/>
<keyword evidence="4" id="KW-0408">Iron</keyword>
<dbReference type="STRING" id="97972.A0A2V1DX41"/>
<dbReference type="GO" id="GO:0020037">
    <property type="term" value="F:heme binding"/>
    <property type="evidence" value="ECO:0007669"/>
    <property type="project" value="InterPro"/>
</dbReference>
<dbReference type="Proteomes" id="UP000244855">
    <property type="component" value="Unassembled WGS sequence"/>
</dbReference>
<evidence type="ECO:0008006" key="7">
    <source>
        <dbReference type="Google" id="ProtNLM"/>
    </source>
</evidence>
<evidence type="ECO:0000256" key="4">
    <source>
        <dbReference type="ARBA" id="ARBA00023004"/>
    </source>
</evidence>
<keyword evidence="6" id="KW-1185">Reference proteome</keyword>
<proteinExistence type="inferred from homology"/>
<evidence type="ECO:0000313" key="5">
    <source>
        <dbReference type="EMBL" id="PVI01874.1"/>
    </source>
</evidence>
<dbReference type="GO" id="GO:0005506">
    <property type="term" value="F:iron ion binding"/>
    <property type="evidence" value="ECO:0007669"/>
    <property type="project" value="InterPro"/>
</dbReference>
<organism evidence="5 6">
    <name type="scientific">Periconia macrospinosa</name>
    <dbReference type="NCBI Taxonomy" id="97972"/>
    <lineage>
        <taxon>Eukaryota</taxon>
        <taxon>Fungi</taxon>
        <taxon>Dikarya</taxon>
        <taxon>Ascomycota</taxon>
        <taxon>Pezizomycotina</taxon>
        <taxon>Dothideomycetes</taxon>
        <taxon>Pleosporomycetidae</taxon>
        <taxon>Pleosporales</taxon>
        <taxon>Massarineae</taxon>
        <taxon>Periconiaceae</taxon>
        <taxon>Periconia</taxon>
    </lineage>
</organism>
<comment type="similarity">
    <text evidence="1">Belongs to the cytochrome P450 family.</text>
</comment>